<dbReference type="SUPFAM" id="SSF52540">
    <property type="entry name" value="P-loop containing nucleoside triphosphate hydrolases"/>
    <property type="match status" value="1"/>
</dbReference>
<reference evidence="2" key="1">
    <citation type="submission" date="2023-07" db="EMBL/GenBank/DDBJ databases">
        <title>Genomic Encyclopedia of Type Strains, Phase IV (KMG-IV): sequencing the most valuable type-strain genomes for metagenomic binning, comparative biology and taxonomic classification.</title>
        <authorList>
            <person name="Goeker M."/>
        </authorList>
    </citation>
    <scope>NUCLEOTIDE SEQUENCE</scope>
    <source>
        <strain evidence="2">DSM 26174</strain>
    </source>
</reference>
<dbReference type="PIRSF" id="PIRSF009320">
    <property type="entry name" value="Nuc_binding_HP_1000"/>
    <property type="match status" value="1"/>
</dbReference>
<sequence>MKKVISIINHKGGVGKTTTAVNLSKALALSGHKVLMIDIDPQGNLSQNFGFENPSDQLINALVDGKLLPVQVVDEGLFLVPSGIDLIEAESSLVNVMSGIARLKRALAPVRNEYDYVIIDCPPSLNILSQNAIIASDSVIVAVEPTKFASSGLDRMFELIKDAQHDMNEDLKIEGILFTMVDNRLAIQKYVQQLVSETFDDLPVFETVIRRNVALQEASFEGKDVFAHAPKSYGAEDYEALAKEILQKEVVNG</sequence>
<name>A0AAE4BUS8_9BACT</name>
<dbReference type="InterPro" id="IPR027417">
    <property type="entry name" value="P-loop_NTPase"/>
</dbReference>
<dbReference type="InterPro" id="IPR025669">
    <property type="entry name" value="AAA_dom"/>
</dbReference>
<protein>
    <submittedName>
        <fullName evidence="2">Chromosome partitioning protein</fullName>
    </submittedName>
</protein>
<dbReference type="Pfam" id="PF13614">
    <property type="entry name" value="AAA_31"/>
    <property type="match status" value="1"/>
</dbReference>
<dbReference type="PANTHER" id="PTHR13696:SF99">
    <property type="entry name" value="COBYRINIC ACID AC-DIAMIDE SYNTHASE"/>
    <property type="match status" value="1"/>
</dbReference>
<organism evidence="2 3">
    <name type="scientific">Aureibacter tunicatorum</name>
    <dbReference type="NCBI Taxonomy" id="866807"/>
    <lineage>
        <taxon>Bacteria</taxon>
        <taxon>Pseudomonadati</taxon>
        <taxon>Bacteroidota</taxon>
        <taxon>Cytophagia</taxon>
        <taxon>Cytophagales</taxon>
        <taxon>Persicobacteraceae</taxon>
        <taxon>Aureibacter</taxon>
    </lineage>
</organism>
<gene>
    <name evidence="2" type="ORF">HNQ88_005168</name>
</gene>
<evidence type="ECO:0000259" key="1">
    <source>
        <dbReference type="Pfam" id="PF13614"/>
    </source>
</evidence>
<dbReference type="EMBL" id="JAVDQD010000018">
    <property type="protein sequence ID" value="MDR6242081.1"/>
    <property type="molecule type" value="Genomic_DNA"/>
</dbReference>
<dbReference type="AlphaFoldDB" id="A0AAE4BUS8"/>
<proteinExistence type="predicted"/>
<dbReference type="Gene3D" id="3.40.50.300">
    <property type="entry name" value="P-loop containing nucleotide triphosphate hydrolases"/>
    <property type="match status" value="1"/>
</dbReference>
<dbReference type="RefSeq" id="WP_309943455.1">
    <property type="nucleotide sequence ID" value="NZ_AP025312.1"/>
</dbReference>
<evidence type="ECO:0000313" key="2">
    <source>
        <dbReference type="EMBL" id="MDR6242081.1"/>
    </source>
</evidence>
<accession>A0AAE4BUS8</accession>
<dbReference type="PANTHER" id="PTHR13696">
    <property type="entry name" value="P-LOOP CONTAINING NUCLEOSIDE TRIPHOSPHATE HYDROLASE"/>
    <property type="match status" value="1"/>
</dbReference>
<feature type="domain" description="AAA" evidence="1">
    <location>
        <begin position="3"/>
        <end position="173"/>
    </location>
</feature>
<dbReference type="FunFam" id="3.40.50.300:FF:000285">
    <property type="entry name" value="Sporulation initiation inhibitor Soj"/>
    <property type="match status" value="1"/>
</dbReference>
<dbReference type="CDD" id="cd02042">
    <property type="entry name" value="ParAB_family"/>
    <property type="match status" value="1"/>
</dbReference>
<evidence type="ECO:0000313" key="3">
    <source>
        <dbReference type="Proteomes" id="UP001185092"/>
    </source>
</evidence>
<comment type="caution">
    <text evidence="2">The sequence shown here is derived from an EMBL/GenBank/DDBJ whole genome shotgun (WGS) entry which is preliminary data.</text>
</comment>
<dbReference type="Proteomes" id="UP001185092">
    <property type="component" value="Unassembled WGS sequence"/>
</dbReference>
<dbReference type="InterPro" id="IPR050678">
    <property type="entry name" value="DNA_Partitioning_ATPase"/>
</dbReference>
<keyword evidence="3" id="KW-1185">Reference proteome</keyword>